<gene>
    <name evidence="10" type="ORF">L1O03_04385</name>
</gene>
<dbReference type="RefSeq" id="WP_236118223.1">
    <property type="nucleotide sequence ID" value="NZ_JAKGSI010000002.1"/>
</dbReference>
<feature type="transmembrane region" description="Helical" evidence="9">
    <location>
        <begin position="16"/>
        <end position="35"/>
    </location>
</feature>
<protein>
    <submittedName>
        <fullName evidence="10">Metal ABC transporter permease</fullName>
    </submittedName>
</protein>
<evidence type="ECO:0000256" key="3">
    <source>
        <dbReference type="ARBA" id="ARBA00022448"/>
    </source>
</evidence>
<dbReference type="PANTHER" id="PTHR30477:SF3">
    <property type="entry name" value="METAL TRANSPORT SYSTEM MEMBRANE PROTEIN CT_069-RELATED"/>
    <property type="match status" value="1"/>
</dbReference>
<dbReference type="SUPFAM" id="SSF81345">
    <property type="entry name" value="ABC transporter involved in vitamin B12 uptake, BtuC"/>
    <property type="match status" value="1"/>
</dbReference>
<dbReference type="PANTHER" id="PTHR30477">
    <property type="entry name" value="ABC-TRANSPORTER METAL-BINDING PROTEIN"/>
    <property type="match status" value="1"/>
</dbReference>
<dbReference type="GO" id="GO:0010043">
    <property type="term" value="P:response to zinc ion"/>
    <property type="evidence" value="ECO:0007669"/>
    <property type="project" value="TreeGrafter"/>
</dbReference>
<dbReference type="GO" id="GO:0043190">
    <property type="term" value="C:ATP-binding cassette (ABC) transporter complex"/>
    <property type="evidence" value="ECO:0007669"/>
    <property type="project" value="InterPro"/>
</dbReference>
<organism evidence="10 11">
    <name type="scientific">Corynebacterium uropygiale</name>
    <dbReference type="NCBI Taxonomy" id="1775911"/>
    <lineage>
        <taxon>Bacteria</taxon>
        <taxon>Bacillati</taxon>
        <taxon>Actinomycetota</taxon>
        <taxon>Actinomycetes</taxon>
        <taxon>Mycobacteriales</taxon>
        <taxon>Corynebacteriaceae</taxon>
        <taxon>Corynebacterium</taxon>
    </lineage>
</organism>
<feature type="transmembrane region" description="Helical" evidence="9">
    <location>
        <begin position="263"/>
        <end position="282"/>
    </location>
</feature>
<reference evidence="10" key="1">
    <citation type="submission" date="2022-01" db="EMBL/GenBank/DDBJ databases">
        <title>Corynebacterium sp. nov isolated from isolated from the feces of the greater white-fronted geese (Anser albifrons) at Poyang Lake, PR China.</title>
        <authorList>
            <person name="Liu Q."/>
        </authorList>
    </citation>
    <scope>NUCLEOTIDE SEQUENCE</scope>
    <source>
        <strain evidence="10">JCM 32435</strain>
    </source>
</reference>
<feature type="transmembrane region" description="Helical" evidence="9">
    <location>
        <begin position="149"/>
        <end position="169"/>
    </location>
</feature>
<dbReference type="Pfam" id="PF00950">
    <property type="entry name" value="ABC-3"/>
    <property type="match status" value="1"/>
</dbReference>
<dbReference type="Proteomes" id="UP001139336">
    <property type="component" value="Unassembled WGS sequence"/>
</dbReference>
<feature type="transmembrane region" description="Helical" evidence="9">
    <location>
        <begin position="44"/>
        <end position="64"/>
    </location>
</feature>
<dbReference type="InterPro" id="IPR037294">
    <property type="entry name" value="ABC_BtuC-like"/>
</dbReference>
<evidence type="ECO:0000256" key="5">
    <source>
        <dbReference type="ARBA" id="ARBA00022692"/>
    </source>
</evidence>
<feature type="transmembrane region" description="Helical" evidence="9">
    <location>
        <begin position="190"/>
        <end position="221"/>
    </location>
</feature>
<keyword evidence="11" id="KW-1185">Reference proteome</keyword>
<feature type="transmembrane region" description="Helical" evidence="9">
    <location>
        <begin position="70"/>
        <end position="92"/>
    </location>
</feature>
<proteinExistence type="inferred from homology"/>
<comment type="caution">
    <text evidence="10">The sequence shown here is derived from an EMBL/GenBank/DDBJ whole genome shotgun (WGS) entry which is preliminary data.</text>
</comment>
<keyword evidence="3 8" id="KW-0813">Transport</keyword>
<evidence type="ECO:0000313" key="11">
    <source>
        <dbReference type="Proteomes" id="UP001139336"/>
    </source>
</evidence>
<dbReference type="InterPro" id="IPR001626">
    <property type="entry name" value="ABC_TroCD"/>
</dbReference>
<evidence type="ECO:0000256" key="7">
    <source>
        <dbReference type="ARBA" id="ARBA00023136"/>
    </source>
</evidence>
<accession>A0A9X1QSW0</accession>
<sequence>MSFLEFLSVFEYRRTAIGAVIIGIAAGMLGCHLYLRRQSMLADVVGHSSVAGVMGAFIGASMLSVDGRSILVIVIGALVSGLLAVGLTDWVARVSRVRDDAAMAASLALFYGGGMILLHIIQHSTLPNRGGIDELMFGKVSTLTAADNATLGVIAFIVVLATVVLHRPFHTMLFDPVMAKLVMSPRRATVLSIIQMVLIVCAVVLGIKSVGLILIIAFAIFPSAAARQWTRSLGAMMALAALFGAVAGVLGSWLSVVGQGMPAGPVIVLVLTAIVLVSFIAAPRRGLVARMLRKSVVRS</sequence>
<name>A0A9X1QSW0_9CORY</name>
<evidence type="ECO:0000256" key="2">
    <source>
        <dbReference type="ARBA" id="ARBA00008034"/>
    </source>
</evidence>
<evidence type="ECO:0000313" key="10">
    <source>
        <dbReference type="EMBL" id="MCF4006420.1"/>
    </source>
</evidence>
<evidence type="ECO:0000256" key="8">
    <source>
        <dbReference type="RuleBase" id="RU003943"/>
    </source>
</evidence>
<evidence type="ECO:0000256" key="4">
    <source>
        <dbReference type="ARBA" id="ARBA00022475"/>
    </source>
</evidence>
<dbReference type="GO" id="GO:0055085">
    <property type="term" value="P:transmembrane transport"/>
    <property type="evidence" value="ECO:0007669"/>
    <property type="project" value="InterPro"/>
</dbReference>
<feature type="transmembrane region" description="Helical" evidence="9">
    <location>
        <begin position="233"/>
        <end position="256"/>
    </location>
</feature>
<keyword evidence="4" id="KW-1003">Cell membrane</keyword>
<evidence type="ECO:0000256" key="9">
    <source>
        <dbReference type="SAM" id="Phobius"/>
    </source>
</evidence>
<dbReference type="Gene3D" id="1.10.3470.10">
    <property type="entry name" value="ABC transporter involved in vitamin B12 uptake, BtuC"/>
    <property type="match status" value="1"/>
</dbReference>
<keyword evidence="6 9" id="KW-1133">Transmembrane helix</keyword>
<dbReference type="AlphaFoldDB" id="A0A9X1QSW0"/>
<keyword evidence="7 9" id="KW-0472">Membrane</keyword>
<comment type="similarity">
    <text evidence="2 8">Belongs to the ABC-3 integral membrane protein family.</text>
</comment>
<evidence type="ECO:0000256" key="6">
    <source>
        <dbReference type="ARBA" id="ARBA00022989"/>
    </source>
</evidence>
<dbReference type="EMBL" id="JAKGSI010000002">
    <property type="protein sequence ID" value="MCF4006420.1"/>
    <property type="molecule type" value="Genomic_DNA"/>
</dbReference>
<evidence type="ECO:0000256" key="1">
    <source>
        <dbReference type="ARBA" id="ARBA00004651"/>
    </source>
</evidence>
<comment type="subcellular location">
    <subcellularLocation>
        <location evidence="1 8">Cell membrane</location>
        <topology evidence="1 8">Multi-pass membrane protein</topology>
    </subcellularLocation>
</comment>
<feature type="transmembrane region" description="Helical" evidence="9">
    <location>
        <begin position="101"/>
        <end position="121"/>
    </location>
</feature>
<keyword evidence="5 8" id="KW-0812">Transmembrane</keyword>